<keyword evidence="1" id="KW-1133">Transmembrane helix</keyword>
<evidence type="ECO:0000313" key="3">
    <source>
        <dbReference type="EMBL" id="EFX70858.1"/>
    </source>
</evidence>
<dbReference type="OrthoDB" id="6408118at2759"/>
<feature type="transmembrane region" description="Helical" evidence="1">
    <location>
        <begin position="6"/>
        <end position="25"/>
    </location>
</feature>
<gene>
    <name evidence="3" type="ORF">DAPPUDRAFT_60845</name>
</gene>
<dbReference type="PANTHER" id="PTHR11161">
    <property type="entry name" value="O-ACYLTRANSFERASE"/>
    <property type="match status" value="1"/>
</dbReference>
<dbReference type="EMBL" id="GL732616">
    <property type="protein sequence ID" value="EFX70858.1"/>
    <property type="molecule type" value="Genomic_DNA"/>
</dbReference>
<feature type="transmembrane region" description="Helical" evidence="1">
    <location>
        <begin position="224"/>
        <end position="245"/>
    </location>
</feature>
<feature type="transmembrane region" description="Helical" evidence="1">
    <location>
        <begin position="303"/>
        <end position="322"/>
    </location>
</feature>
<proteinExistence type="predicted"/>
<keyword evidence="1" id="KW-0812">Transmembrane</keyword>
<sequence length="381" mass="43854">QIITNGLFAVDTFILISGMLVAFTQMRQLDHTNGLFNIKRFYLRRFARLTPVYASVLVFIATLWPYVGTGPDWNYVQQMSQTVRQNLWANLLYINNYVTAADQRSSLSNPSTGMIESWYLACDMQMFWVSPVFVYPIWRWKKTGLIWTSVSLLIFLVMSTVPFVVYDIPPTVLFSRPSAMLKLNEYCRKHYHHTIARIPPYIIGILLGWYLHKIKDTKINLNKYLAVAGWITAILLGFTVVYGMFPYLDEAKTPVISPVIHVLYGAFHRSAWSLTVGWVIFACTQGYGGCIEKFLSSKVFLPLSRLSYAVYLVHFTFIKSYVSHMRQPIYLTEYYFFTVYLGILIIVFTIASVVSVVIEQPFLNADKLLFPSNSKNPSESK</sequence>
<feature type="transmembrane region" description="Helical" evidence="1">
    <location>
        <begin position="145"/>
        <end position="166"/>
    </location>
</feature>
<dbReference type="InParanoid" id="E9HBK5"/>
<dbReference type="HOGENOM" id="CLU_007874_0_0_1"/>
<dbReference type="InterPro" id="IPR052728">
    <property type="entry name" value="O2_lipid_transport_reg"/>
</dbReference>
<dbReference type="Pfam" id="PF01757">
    <property type="entry name" value="Acyl_transf_3"/>
    <property type="match status" value="1"/>
</dbReference>
<dbReference type="AlphaFoldDB" id="E9HBK5"/>
<dbReference type="Proteomes" id="UP000000305">
    <property type="component" value="Unassembled WGS sequence"/>
</dbReference>
<feature type="domain" description="Acyltransferase 3" evidence="2">
    <location>
        <begin position="4"/>
        <end position="353"/>
    </location>
</feature>
<feature type="transmembrane region" description="Helical" evidence="1">
    <location>
        <begin position="194"/>
        <end position="212"/>
    </location>
</feature>
<name>E9HBK5_DAPPU</name>
<dbReference type="PhylomeDB" id="E9HBK5"/>
<keyword evidence="1" id="KW-0472">Membrane</keyword>
<accession>E9HBK5</accession>
<dbReference type="GO" id="GO:0016747">
    <property type="term" value="F:acyltransferase activity, transferring groups other than amino-acyl groups"/>
    <property type="evidence" value="ECO:0007669"/>
    <property type="project" value="InterPro"/>
</dbReference>
<dbReference type="PANTHER" id="PTHR11161:SF0">
    <property type="entry name" value="O-ACYLTRANSFERASE LIKE PROTEIN"/>
    <property type="match status" value="1"/>
</dbReference>
<dbReference type="eggNOG" id="KOG3700">
    <property type="taxonomic scope" value="Eukaryota"/>
</dbReference>
<protein>
    <recommendedName>
        <fullName evidence="2">Acyltransferase 3 domain-containing protein</fullName>
    </recommendedName>
</protein>
<feature type="transmembrane region" description="Helical" evidence="1">
    <location>
        <begin position="46"/>
        <end position="67"/>
    </location>
</feature>
<dbReference type="OMA" id="WAWYLAC"/>
<reference evidence="3 4" key="1">
    <citation type="journal article" date="2011" name="Science">
        <title>The ecoresponsive genome of Daphnia pulex.</title>
        <authorList>
            <person name="Colbourne J.K."/>
            <person name="Pfrender M.E."/>
            <person name="Gilbert D."/>
            <person name="Thomas W.K."/>
            <person name="Tucker A."/>
            <person name="Oakley T.H."/>
            <person name="Tokishita S."/>
            <person name="Aerts A."/>
            <person name="Arnold G.J."/>
            <person name="Basu M.K."/>
            <person name="Bauer D.J."/>
            <person name="Caceres C.E."/>
            <person name="Carmel L."/>
            <person name="Casola C."/>
            <person name="Choi J.H."/>
            <person name="Detter J.C."/>
            <person name="Dong Q."/>
            <person name="Dusheyko S."/>
            <person name="Eads B.D."/>
            <person name="Frohlich T."/>
            <person name="Geiler-Samerotte K.A."/>
            <person name="Gerlach D."/>
            <person name="Hatcher P."/>
            <person name="Jogdeo S."/>
            <person name="Krijgsveld J."/>
            <person name="Kriventseva E.V."/>
            <person name="Kultz D."/>
            <person name="Laforsch C."/>
            <person name="Lindquist E."/>
            <person name="Lopez J."/>
            <person name="Manak J.R."/>
            <person name="Muller J."/>
            <person name="Pangilinan J."/>
            <person name="Patwardhan R.P."/>
            <person name="Pitluck S."/>
            <person name="Pritham E.J."/>
            <person name="Rechtsteiner A."/>
            <person name="Rho M."/>
            <person name="Rogozin I.B."/>
            <person name="Sakarya O."/>
            <person name="Salamov A."/>
            <person name="Schaack S."/>
            <person name="Shapiro H."/>
            <person name="Shiga Y."/>
            <person name="Skalitzky C."/>
            <person name="Smith Z."/>
            <person name="Souvorov A."/>
            <person name="Sung W."/>
            <person name="Tang Z."/>
            <person name="Tsuchiya D."/>
            <person name="Tu H."/>
            <person name="Vos H."/>
            <person name="Wang M."/>
            <person name="Wolf Y.I."/>
            <person name="Yamagata H."/>
            <person name="Yamada T."/>
            <person name="Ye Y."/>
            <person name="Shaw J.R."/>
            <person name="Andrews J."/>
            <person name="Crease T.J."/>
            <person name="Tang H."/>
            <person name="Lucas S.M."/>
            <person name="Robertson H.M."/>
            <person name="Bork P."/>
            <person name="Koonin E.V."/>
            <person name="Zdobnov E.M."/>
            <person name="Grigoriev I.V."/>
            <person name="Lynch M."/>
            <person name="Boore J.L."/>
        </authorList>
    </citation>
    <scope>NUCLEOTIDE SEQUENCE [LARGE SCALE GENOMIC DNA]</scope>
</reference>
<feature type="non-terminal residue" evidence="3">
    <location>
        <position position="1"/>
    </location>
</feature>
<dbReference type="InterPro" id="IPR002656">
    <property type="entry name" value="Acyl_transf_3_dom"/>
</dbReference>
<organism evidence="3 4">
    <name type="scientific">Daphnia pulex</name>
    <name type="common">Water flea</name>
    <dbReference type="NCBI Taxonomy" id="6669"/>
    <lineage>
        <taxon>Eukaryota</taxon>
        <taxon>Metazoa</taxon>
        <taxon>Ecdysozoa</taxon>
        <taxon>Arthropoda</taxon>
        <taxon>Crustacea</taxon>
        <taxon>Branchiopoda</taxon>
        <taxon>Diplostraca</taxon>
        <taxon>Cladocera</taxon>
        <taxon>Anomopoda</taxon>
        <taxon>Daphniidae</taxon>
        <taxon>Daphnia</taxon>
    </lineage>
</organism>
<evidence type="ECO:0000259" key="2">
    <source>
        <dbReference type="Pfam" id="PF01757"/>
    </source>
</evidence>
<feature type="transmembrane region" description="Helical" evidence="1">
    <location>
        <begin position="334"/>
        <end position="358"/>
    </location>
</feature>
<evidence type="ECO:0000256" key="1">
    <source>
        <dbReference type="SAM" id="Phobius"/>
    </source>
</evidence>
<evidence type="ECO:0000313" key="4">
    <source>
        <dbReference type="Proteomes" id="UP000000305"/>
    </source>
</evidence>
<dbReference type="KEGG" id="dpx:DAPPUDRAFT_60845"/>
<keyword evidence="4" id="KW-1185">Reference proteome</keyword>